<dbReference type="OrthoDB" id="7819234at2"/>
<reference evidence="1 2" key="1">
    <citation type="submission" date="2019-06" db="EMBL/GenBank/DDBJ databases">
        <title>A novel species of marine bacteria.</title>
        <authorList>
            <person name="Wang Y."/>
        </authorList>
    </citation>
    <scope>NUCLEOTIDE SEQUENCE [LARGE SCALE GENOMIC DNA]</scope>
    <source>
        <strain evidence="1 2">MA1-10</strain>
    </source>
</reference>
<keyword evidence="2" id="KW-1185">Reference proteome</keyword>
<dbReference type="SUPFAM" id="SSF48452">
    <property type="entry name" value="TPR-like"/>
    <property type="match status" value="1"/>
</dbReference>
<dbReference type="InterPro" id="IPR011990">
    <property type="entry name" value="TPR-like_helical_dom_sf"/>
</dbReference>
<dbReference type="PROSITE" id="PS51257">
    <property type="entry name" value="PROKAR_LIPOPROTEIN"/>
    <property type="match status" value="1"/>
</dbReference>
<gene>
    <name evidence="1" type="ORF">FIL88_04335</name>
</gene>
<evidence type="ECO:0000313" key="2">
    <source>
        <dbReference type="Proteomes" id="UP000315816"/>
    </source>
</evidence>
<dbReference type="EMBL" id="VICH01000004">
    <property type="protein sequence ID" value="TQV68816.1"/>
    <property type="molecule type" value="Genomic_DNA"/>
</dbReference>
<evidence type="ECO:0000313" key="1">
    <source>
        <dbReference type="EMBL" id="TQV68816.1"/>
    </source>
</evidence>
<protein>
    <submittedName>
        <fullName evidence="1">Tetratricopeptide repeat protein</fullName>
    </submittedName>
</protein>
<comment type="caution">
    <text evidence="1">The sequence shown here is derived from an EMBL/GenBank/DDBJ whole genome shotgun (WGS) entry which is preliminary data.</text>
</comment>
<name>A0A545SV38_9RHOB</name>
<dbReference type="Gene3D" id="1.25.40.10">
    <property type="entry name" value="Tetratricopeptide repeat domain"/>
    <property type="match status" value="2"/>
</dbReference>
<dbReference type="RefSeq" id="WP_142852571.1">
    <property type="nucleotide sequence ID" value="NZ_FXWW01000001.1"/>
</dbReference>
<dbReference type="Proteomes" id="UP000315816">
    <property type="component" value="Unassembled WGS sequence"/>
</dbReference>
<sequence>MRHPILLALCVSSALAVTACQKPKSDGEDVERALEDLNVIDESNLNDIMLTVGDANEAAEYFRRATAQNPERIDLQRGLGQSLVRAKRPSEAVGAWKKVVLLPGATHEDRVALADSLIRSGDWKQAEAELNKVPPTHETFRRYRLEAMIADSKENWKKADSFYEIAVGLTTNPASVLNNWGYSKLTRADYRGAEDLFTQSLSYDSKRFTTKNNLVLARGAQRKYDLPVISMTQTERAQLLHTMALSAIKQGDVATGKGLLKEAIDTHPQYFEAATRALEALENNVSNG</sequence>
<dbReference type="AlphaFoldDB" id="A0A545SV38"/>
<proteinExistence type="predicted"/>
<dbReference type="Pfam" id="PF14559">
    <property type="entry name" value="TPR_19"/>
    <property type="match status" value="1"/>
</dbReference>
<accession>A0A545SV38</accession>
<organism evidence="1 2">
    <name type="scientific">Aliiroseovarius halocynthiae</name>
    <dbReference type="NCBI Taxonomy" id="985055"/>
    <lineage>
        <taxon>Bacteria</taxon>
        <taxon>Pseudomonadati</taxon>
        <taxon>Pseudomonadota</taxon>
        <taxon>Alphaproteobacteria</taxon>
        <taxon>Rhodobacterales</taxon>
        <taxon>Paracoccaceae</taxon>
        <taxon>Aliiroseovarius</taxon>
    </lineage>
</organism>